<organism evidence="1 2">
    <name type="scientific">Aerophobetes bacterium</name>
    <dbReference type="NCBI Taxonomy" id="2030807"/>
    <lineage>
        <taxon>Bacteria</taxon>
        <taxon>Candidatus Aerophobota</taxon>
    </lineage>
</organism>
<protein>
    <submittedName>
        <fullName evidence="1">GYD domain-containing protein</fullName>
    </submittedName>
</protein>
<dbReference type="Pfam" id="PF08734">
    <property type="entry name" value="GYD"/>
    <property type="match status" value="1"/>
</dbReference>
<comment type="caution">
    <text evidence="1">The sequence shown here is derived from an EMBL/GenBank/DDBJ whole genome shotgun (WGS) entry which is preliminary data.</text>
</comment>
<name>A0A523URQ8_UNCAE</name>
<gene>
    <name evidence="1" type="ORF">E3J59_04130</name>
</gene>
<proteinExistence type="predicted"/>
<evidence type="ECO:0000313" key="1">
    <source>
        <dbReference type="EMBL" id="TET45218.1"/>
    </source>
</evidence>
<accession>A0A523URQ8</accession>
<evidence type="ECO:0000313" key="2">
    <source>
        <dbReference type="Proteomes" id="UP000320679"/>
    </source>
</evidence>
<dbReference type="EMBL" id="SOJK01000177">
    <property type="protein sequence ID" value="TET45218.1"/>
    <property type="molecule type" value="Genomic_DNA"/>
</dbReference>
<dbReference type="AlphaFoldDB" id="A0A523URQ8"/>
<sequence length="95" mass="10684">MAIYVMLTTLTSEGRKTVREKPERIKEVNEEVEKMGVRLLTQYALMGPYDFVTILEAPNNEVASRVAVELGSRGTVQTMTLPAIPVDEFIRALKK</sequence>
<dbReference type="Proteomes" id="UP000320679">
    <property type="component" value="Unassembled WGS sequence"/>
</dbReference>
<dbReference type="InterPro" id="IPR014845">
    <property type="entry name" value="GYD/TTHA1554"/>
</dbReference>
<reference evidence="1 2" key="1">
    <citation type="submission" date="2019-03" db="EMBL/GenBank/DDBJ databases">
        <title>Metabolic potential of uncultured bacteria and archaea associated with petroleum seepage in deep-sea sediments.</title>
        <authorList>
            <person name="Dong X."/>
            <person name="Hubert C."/>
        </authorList>
    </citation>
    <scope>NUCLEOTIDE SEQUENCE [LARGE SCALE GENOMIC DNA]</scope>
    <source>
        <strain evidence="1">E29_bin78</strain>
    </source>
</reference>